<comment type="caution">
    <text evidence="2">The sequence shown here is derived from an EMBL/GenBank/DDBJ whole genome shotgun (WGS) entry which is preliminary data.</text>
</comment>
<accession>A0A2T6ZJA5</accession>
<proteinExistence type="predicted"/>
<organism evidence="2 3">
    <name type="scientific">Tuber borchii</name>
    <name type="common">White truffle</name>
    <dbReference type="NCBI Taxonomy" id="42251"/>
    <lineage>
        <taxon>Eukaryota</taxon>
        <taxon>Fungi</taxon>
        <taxon>Dikarya</taxon>
        <taxon>Ascomycota</taxon>
        <taxon>Pezizomycotina</taxon>
        <taxon>Pezizomycetes</taxon>
        <taxon>Pezizales</taxon>
        <taxon>Tuberaceae</taxon>
        <taxon>Tuber</taxon>
    </lineage>
</organism>
<dbReference type="EMBL" id="NESQ01000225">
    <property type="protein sequence ID" value="PUU75571.1"/>
    <property type="molecule type" value="Genomic_DNA"/>
</dbReference>
<protein>
    <recommendedName>
        <fullName evidence="4">Secreted peptide</fullName>
    </recommendedName>
</protein>
<evidence type="ECO:0008006" key="4">
    <source>
        <dbReference type="Google" id="ProtNLM"/>
    </source>
</evidence>
<evidence type="ECO:0000313" key="3">
    <source>
        <dbReference type="Proteomes" id="UP000244722"/>
    </source>
</evidence>
<evidence type="ECO:0000256" key="1">
    <source>
        <dbReference type="SAM" id="SignalP"/>
    </source>
</evidence>
<keyword evidence="1" id="KW-0732">Signal</keyword>
<evidence type="ECO:0000313" key="2">
    <source>
        <dbReference type="EMBL" id="PUU75571.1"/>
    </source>
</evidence>
<feature type="chain" id="PRO_5015507963" description="Secreted peptide" evidence="1">
    <location>
        <begin position="18"/>
        <end position="88"/>
    </location>
</feature>
<dbReference type="Proteomes" id="UP000244722">
    <property type="component" value="Unassembled WGS sequence"/>
</dbReference>
<sequence length="88" mass="10291">MPFLTVLSLLLLTPASCLLLSETQTVSSILLLVCIYYLCYHPLPLLPLRQLQSLLTHRFPYTHSFERDAILPISLYTIQRQVFYFILY</sequence>
<gene>
    <name evidence="2" type="ORF">B9Z19DRAFT_336145</name>
</gene>
<dbReference type="AlphaFoldDB" id="A0A2T6ZJA5"/>
<name>A0A2T6ZJA5_TUBBO</name>
<feature type="signal peptide" evidence="1">
    <location>
        <begin position="1"/>
        <end position="17"/>
    </location>
</feature>
<reference evidence="2 3" key="1">
    <citation type="submission" date="2017-04" db="EMBL/GenBank/DDBJ databases">
        <title>Draft genome sequence of Tuber borchii Vittad., a whitish edible truffle.</title>
        <authorList>
            <consortium name="DOE Joint Genome Institute"/>
            <person name="Murat C."/>
            <person name="Kuo A."/>
            <person name="Barry K.W."/>
            <person name="Clum A."/>
            <person name="Dockter R.B."/>
            <person name="Fauchery L."/>
            <person name="Iotti M."/>
            <person name="Kohler A."/>
            <person name="Labutti K."/>
            <person name="Lindquist E.A."/>
            <person name="Lipzen A."/>
            <person name="Ohm R.A."/>
            <person name="Wang M."/>
            <person name="Grigoriev I.V."/>
            <person name="Zambonelli A."/>
            <person name="Martin F.M."/>
        </authorList>
    </citation>
    <scope>NUCLEOTIDE SEQUENCE [LARGE SCALE GENOMIC DNA]</scope>
    <source>
        <strain evidence="2 3">Tbo3840</strain>
    </source>
</reference>
<keyword evidence="3" id="KW-1185">Reference proteome</keyword>